<dbReference type="EMBL" id="GISG01272630">
    <property type="protein sequence ID" value="MBA4676740.1"/>
    <property type="molecule type" value="Transcribed_RNA"/>
</dbReference>
<name>A0A7C9EUC4_OPUST</name>
<organism evidence="2">
    <name type="scientific">Opuntia streptacantha</name>
    <name type="common">Prickly pear cactus</name>
    <name type="synonym">Opuntia cardona</name>
    <dbReference type="NCBI Taxonomy" id="393608"/>
    <lineage>
        <taxon>Eukaryota</taxon>
        <taxon>Viridiplantae</taxon>
        <taxon>Streptophyta</taxon>
        <taxon>Embryophyta</taxon>
        <taxon>Tracheophyta</taxon>
        <taxon>Spermatophyta</taxon>
        <taxon>Magnoliopsida</taxon>
        <taxon>eudicotyledons</taxon>
        <taxon>Gunneridae</taxon>
        <taxon>Pentapetalae</taxon>
        <taxon>Caryophyllales</taxon>
        <taxon>Cactineae</taxon>
        <taxon>Cactaceae</taxon>
        <taxon>Opuntioideae</taxon>
        <taxon>Opuntia</taxon>
    </lineage>
</organism>
<feature type="transmembrane region" description="Helical" evidence="1">
    <location>
        <begin position="32"/>
        <end position="53"/>
    </location>
</feature>
<evidence type="ECO:0000256" key="1">
    <source>
        <dbReference type="SAM" id="Phobius"/>
    </source>
</evidence>
<accession>A0A7C9EUC4</accession>
<feature type="transmembrane region" description="Helical" evidence="1">
    <location>
        <begin position="74"/>
        <end position="94"/>
    </location>
</feature>
<dbReference type="AlphaFoldDB" id="A0A7C9EUC4"/>
<protein>
    <submittedName>
        <fullName evidence="2">Uncharacterized protein</fullName>
    </submittedName>
</protein>
<reference evidence="2" key="2">
    <citation type="submission" date="2020-07" db="EMBL/GenBank/DDBJ databases">
        <authorList>
            <person name="Vera ALvarez R."/>
            <person name="Arias-Moreno D.M."/>
            <person name="Jimenez-Jacinto V."/>
            <person name="Jimenez-Bremont J.F."/>
            <person name="Swaminathan K."/>
            <person name="Moose S.P."/>
            <person name="Guerrero-Gonzalez M.L."/>
            <person name="Marino-Ramirez L."/>
            <person name="Landsman D."/>
            <person name="Rodriguez-Kessler M."/>
            <person name="Delgado-Sanchez P."/>
        </authorList>
    </citation>
    <scope>NUCLEOTIDE SEQUENCE</scope>
    <source>
        <tissue evidence="2">Cladode</tissue>
    </source>
</reference>
<keyword evidence="1" id="KW-1133">Transmembrane helix</keyword>
<proteinExistence type="predicted"/>
<reference evidence="2" key="1">
    <citation type="journal article" date="2013" name="J. Plant Res.">
        <title>Effect of fungi and light on seed germination of three Opuntia species from semiarid lands of central Mexico.</title>
        <authorList>
            <person name="Delgado-Sanchez P."/>
            <person name="Jimenez-Bremont J.F."/>
            <person name="Guerrero-Gonzalez Mde L."/>
            <person name="Flores J."/>
        </authorList>
    </citation>
    <scope>NUCLEOTIDE SEQUENCE</scope>
    <source>
        <tissue evidence="2">Cladode</tissue>
    </source>
</reference>
<keyword evidence="1" id="KW-0472">Membrane</keyword>
<evidence type="ECO:0000313" key="2">
    <source>
        <dbReference type="EMBL" id="MBA4676740.1"/>
    </source>
</evidence>
<sequence>MPLYNPKEKMLTLGNPAIANAVKGSTLAFAGLLHHVLNIFALSFTSPLISAPARWSITRFISDEKNKNISMSEIYRYSWLFRLLLITAMTISMIHCATTASDILTLLSTGIFIVMEMVP</sequence>
<keyword evidence="1" id="KW-0812">Transmembrane</keyword>